<proteinExistence type="predicted"/>
<organism evidence="1 2">
    <name type="scientific">Acaulospora colombiana</name>
    <dbReference type="NCBI Taxonomy" id="27376"/>
    <lineage>
        <taxon>Eukaryota</taxon>
        <taxon>Fungi</taxon>
        <taxon>Fungi incertae sedis</taxon>
        <taxon>Mucoromycota</taxon>
        <taxon>Glomeromycotina</taxon>
        <taxon>Glomeromycetes</taxon>
        <taxon>Diversisporales</taxon>
        <taxon>Acaulosporaceae</taxon>
        <taxon>Acaulospora</taxon>
    </lineage>
</organism>
<evidence type="ECO:0000313" key="2">
    <source>
        <dbReference type="Proteomes" id="UP000789525"/>
    </source>
</evidence>
<protein>
    <submittedName>
        <fullName evidence="1">2369_t:CDS:1</fullName>
    </submittedName>
</protein>
<evidence type="ECO:0000313" key="1">
    <source>
        <dbReference type="EMBL" id="CAG8663245.1"/>
    </source>
</evidence>
<dbReference type="EMBL" id="CAJVPT010023060">
    <property type="protein sequence ID" value="CAG8663245.1"/>
    <property type="molecule type" value="Genomic_DNA"/>
</dbReference>
<name>A0ACA9NPP9_9GLOM</name>
<feature type="non-terminal residue" evidence="1">
    <location>
        <position position="196"/>
    </location>
</feature>
<dbReference type="Proteomes" id="UP000789525">
    <property type="component" value="Unassembled WGS sequence"/>
</dbReference>
<accession>A0ACA9NPP9</accession>
<reference evidence="1" key="1">
    <citation type="submission" date="2021-06" db="EMBL/GenBank/DDBJ databases">
        <authorList>
            <person name="Kallberg Y."/>
            <person name="Tangrot J."/>
            <person name="Rosling A."/>
        </authorList>
    </citation>
    <scope>NUCLEOTIDE SEQUENCE</scope>
    <source>
        <strain evidence="1">CL356</strain>
    </source>
</reference>
<gene>
    <name evidence="1" type="ORF">ACOLOM_LOCUS8666</name>
</gene>
<sequence>NEAEIDYNIYYTIRKSRGKWREGNEVGTLYFKDLSRNVNFQRESLDNVFNFVWGTDSRVIYYTVVDEQLRPHKVLAHTIGTSQHSDLVIFEEEDQSAFVDITCTKDKDNFYILTNADNVRNFKLVRAKLENIGKKYWETIFAVKETEKIEDVEIFRNFAVLFAKREGLPVIMCYDLWTSEIHQIRLPSKYCVVSPG</sequence>
<feature type="non-terminal residue" evidence="1">
    <location>
        <position position="1"/>
    </location>
</feature>
<keyword evidence="2" id="KW-1185">Reference proteome</keyword>
<comment type="caution">
    <text evidence="1">The sequence shown here is derived from an EMBL/GenBank/DDBJ whole genome shotgun (WGS) entry which is preliminary data.</text>
</comment>